<reference evidence="2" key="1">
    <citation type="submission" date="2019-10" db="EMBL/GenBank/DDBJ databases">
        <authorList>
            <consortium name="DOE Joint Genome Institute"/>
            <person name="Kuo A."/>
            <person name="Miyauchi S."/>
            <person name="Kiss E."/>
            <person name="Drula E."/>
            <person name="Kohler A."/>
            <person name="Sanchez-Garcia M."/>
            <person name="Andreopoulos B."/>
            <person name="Barry K.W."/>
            <person name="Bonito G."/>
            <person name="Buee M."/>
            <person name="Carver A."/>
            <person name="Chen C."/>
            <person name="Cichocki N."/>
            <person name="Clum A."/>
            <person name="Culley D."/>
            <person name="Crous P.W."/>
            <person name="Fauchery L."/>
            <person name="Girlanda M."/>
            <person name="Hayes R."/>
            <person name="Keri Z."/>
            <person name="LaButti K."/>
            <person name="Lipzen A."/>
            <person name="Lombard V."/>
            <person name="Magnuson J."/>
            <person name="Maillard F."/>
            <person name="Morin E."/>
            <person name="Murat C."/>
            <person name="Nolan M."/>
            <person name="Ohm R."/>
            <person name="Pangilinan J."/>
            <person name="Pereira M."/>
            <person name="Perotto S."/>
            <person name="Peter M."/>
            <person name="Riley R."/>
            <person name="Sitrit Y."/>
            <person name="Stielow B."/>
            <person name="Szollosi G."/>
            <person name="Zifcakova L."/>
            <person name="Stursova M."/>
            <person name="Spatafora J.W."/>
            <person name="Tedersoo L."/>
            <person name="Vaario L.-M."/>
            <person name="Yamada A."/>
            <person name="Yan M."/>
            <person name="Wang P."/>
            <person name="Xu J."/>
            <person name="Bruns T."/>
            <person name="Baldrian P."/>
            <person name="Vilgalys R."/>
            <person name="Henrissat B."/>
            <person name="Grigoriev I.V."/>
            <person name="Hibbett D."/>
            <person name="Nagy L.G."/>
            <person name="Martin F.M."/>
        </authorList>
    </citation>
    <scope>NUCLEOTIDE SEQUENCE</scope>
    <source>
        <strain evidence="2">BED1</strain>
    </source>
</reference>
<feature type="region of interest" description="Disordered" evidence="1">
    <location>
        <begin position="41"/>
        <end position="83"/>
    </location>
</feature>
<proteinExistence type="predicted"/>
<feature type="region of interest" description="Disordered" evidence="1">
    <location>
        <begin position="111"/>
        <end position="153"/>
    </location>
</feature>
<comment type="caution">
    <text evidence="2">The sequence shown here is derived from an EMBL/GenBank/DDBJ whole genome shotgun (WGS) entry which is preliminary data.</text>
</comment>
<evidence type="ECO:0000313" key="2">
    <source>
        <dbReference type="EMBL" id="KAF8414387.1"/>
    </source>
</evidence>
<evidence type="ECO:0000256" key="1">
    <source>
        <dbReference type="SAM" id="MobiDB-lite"/>
    </source>
</evidence>
<organism evidence="2 3">
    <name type="scientific">Boletus edulis BED1</name>
    <dbReference type="NCBI Taxonomy" id="1328754"/>
    <lineage>
        <taxon>Eukaryota</taxon>
        <taxon>Fungi</taxon>
        <taxon>Dikarya</taxon>
        <taxon>Basidiomycota</taxon>
        <taxon>Agaricomycotina</taxon>
        <taxon>Agaricomycetes</taxon>
        <taxon>Agaricomycetidae</taxon>
        <taxon>Boletales</taxon>
        <taxon>Boletineae</taxon>
        <taxon>Boletaceae</taxon>
        <taxon>Boletoideae</taxon>
        <taxon>Boletus</taxon>
    </lineage>
</organism>
<protein>
    <submittedName>
        <fullName evidence="2">Uncharacterized protein</fullName>
    </submittedName>
</protein>
<reference evidence="2" key="2">
    <citation type="journal article" date="2020" name="Nat. Commun.">
        <title>Large-scale genome sequencing of mycorrhizal fungi provides insights into the early evolution of symbiotic traits.</title>
        <authorList>
            <person name="Miyauchi S."/>
            <person name="Kiss E."/>
            <person name="Kuo A."/>
            <person name="Drula E."/>
            <person name="Kohler A."/>
            <person name="Sanchez-Garcia M."/>
            <person name="Morin E."/>
            <person name="Andreopoulos B."/>
            <person name="Barry K.W."/>
            <person name="Bonito G."/>
            <person name="Buee M."/>
            <person name="Carver A."/>
            <person name="Chen C."/>
            <person name="Cichocki N."/>
            <person name="Clum A."/>
            <person name="Culley D."/>
            <person name="Crous P.W."/>
            <person name="Fauchery L."/>
            <person name="Girlanda M."/>
            <person name="Hayes R.D."/>
            <person name="Keri Z."/>
            <person name="LaButti K."/>
            <person name="Lipzen A."/>
            <person name="Lombard V."/>
            <person name="Magnuson J."/>
            <person name="Maillard F."/>
            <person name="Murat C."/>
            <person name="Nolan M."/>
            <person name="Ohm R.A."/>
            <person name="Pangilinan J."/>
            <person name="Pereira M.F."/>
            <person name="Perotto S."/>
            <person name="Peter M."/>
            <person name="Pfister S."/>
            <person name="Riley R."/>
            <person name="Sitrit Y."/>
            <person name="Stielow J.B."/>
            <person name="Szollosi G."/>
            <person name="Zifcakova L."/>
            <person name="Stursova M."/>
            <person name="Spatafora J.W."/>
            <person name="Tedersoo L."/>
            <person name="Vaario L.M."/>
            <person name="Yamada A."/>
            <person name="Yan M."/>
            <person name="Wang P."/>
            <person name="Xu J."/>
            <person name="Bruns T."/>
            <person name="Baldrian P."/>
            <person name="Vilgalys R."/>
            <person name="Dunand C."/>
            <person name="Henrissat B."/>
            <person name="Grigoriev I.V."/>
            <person name="Hibbett D."/>
            <person name="Nagy L.G."/>
            <person name="Martin F.M."/>
        </authorList>
    </citation>
    <scope>NUCLEOTIDE SEQUENCE</scope>
    <source>
        <strain evidence="2">BED1</strain>
    </source>
</reference>
<keyword evidence="3" id="KW-1185">Reference proteome</keyword>
<dbReference type="Proteomes" id="UP001194468">
    <property type="component" value="Unassembled WGS sequence"/>
</dbReference>
<name>A0AAD4B9I8_BOLED</name>
<sequence>MQGRWSTPLNIHFGNLLHTKGVVPLNIIFVFPPPALTPSANPGAAVPDPNSIHFGPMAKGKKGKPSTSADPHEQLNEPGTRGRMNTIWLGPLNEEYVNPLVLEAKSNLTIPRPISRGGRWSNNMDLGDIRLPSQPPEDDEPSGSSGQPKEEDVLMDGPSVTLQEDADVIMFAGLPLHIEPDHRLAADEMATEAWMEKMLDRDARRARLAQLDTWIRCRGTLTAVQAEKFTEEVGRSGFSLENIDPEVIKEAILWLDGKAKTNPQFGRQVFFGDASSSNAAIGPCLNTCFDIFLKMAARRVELIRGQKAMLQALDRICCPLETGPASVIVQFALNLLYLGTLNPFK</sequence>
<gene>
    <name evidence="2" type="ORF">L210DRAFT_3514002</name>
</gene>
<dbReference type="EMBL" id="WHUW01000558">
    <property type="protein sequence ID" value="KAF8414387.1"/>
    <property type="molecule type" value="Genomic_DNA"/>
</dbReference>
<accession>A0AAD4B9I8</accession>
<dbReference type="AlphaFoldDB" id="A0AAD4B9I8"/>
<evidence type="ECO:0000313" key="3">
    <source>
        <dbReference type="Proteomes" id="UP001194468"/>
    </source>
</evidence>